<proteinExistence type="predicted"/>
<gene>
    <name evidence="1" type="ORF">Verru16b_00259</name>
</gene>
<dbReference type="AlphaFoldDB" id="A0A1I7PHW8"/>
<accession>A0A1I7PHW8</accession>
<dbReference type="EMBL" id="CP016094">
    <property type="protein sequence ID" value="AOS43216.1"/>
    <property type="molecule type" value="Genomic_DNA"/>
</dbReference>
<keyword evidence="2" id="KW-1185">Reference proteome</keyword>
<reference evidence="1 2" key="1">
    <citation type="submission" date="2016-06" db="EMBL/GenBank/DDBJ databases">
        <title>Three novel species with peptidoglycan cell walls form the new genus Lacunisphaera gen. nov. in the family Opitutaceae of the verrucomicrobial subdivision 4.</title>
        <authorList>
            <person name="Rast P."/>
            <person name="Gloeckner I."/>
            <person name="Jogler M."/>
            <person name="Boedeker C."/>
            <person name="Jeske O."/>
            <person name="Wiegand S."/>
            <person name="Reinhardt R."/>
            <person name="Schumann P."/>
            <person name="Rohde M."/>
            <person name="Spring S."/>
            <person name="Gloeckner F.O."/>
            <person name="Jogler C."/>
        </authorList>
    </citation>
    <scope>NUCLEOTIDE SEQUENCE [LARGE SCALE GENOMIC DNA]</scope>
    <source>
        <strain evidence="1 2">IG16b</strain>
    </source>
</reference>
<dbReference type="KEGG" id="obg:Verru16b_00259"/>
<protein>
    <submittedName>
        <fullName evidence="1">Uncharacterized protein</fullName>
    </submittedName>
</protein>
<sequence>MMTIAAVGVAWFVAAMIYLMAGSQSRTRSYR</sequence>
<organism evidence="1 2">
    <name type="scientific">Lacunisphaera limnophila</name>
    <dbReference type="NCBI Taxonomy" id="1838286"/>
    <lineage>
        <taxon>Bacteria</taxon>
        <taxon>Pseudomonadati</taxon>
        <taxon>Verrucomicrobiota</taxon>
        <taxon>Opitutia</taxon>
        <taxon>Opitutales</taxon>
        <taxon>Opitutaceae</taxon>
        <taxon>Lacunisphaera</taxon>
    </lineage>
</organism>
<evidence type="ECO:0000313" key="2">
    <source>
        <dbReference type="Proteomes" id="UP000095228"/>
    </source>
</evidence>
<evidence type="ECO:0000313" key="1">
    <source>
        <dbReference type="EMBL" id="AOS43216.1"/>
    </source>
</evidence>
<dbReference type="Proteomes" id="UP000095228">
    <property type="component" value="Chromosome"/>
</dbReference>
<name>A0A1I7PHW8_9BACT</name>